<dbReference type="GO" id="GO:0030655">
    <property type="term" value="P:beta-lactam antibiotic catabolic process"/>
    <property type="evidence" value="ECO:0007669"/>
    <property type="project" value="InterPro"/>
</dbReference>
<dbReference type="GO" id="GO:0008800">
    <property type="term" value="F:beta-lactamase activity"/>
    <property type="evidence" value="ECO:0007669"/>
    <property type="project" value="InterPro"/>
</dbReference>
<proteinExistence type="predicted"/>
<dbReference type="SUPFAM" id="SSF56601">
    <property type="entry name" value="beta-lactamase/transpeptidase-like"/>
    <property type="match status" value="1"/>
</dbReference>
<dbReference type="EMBL" id="BONQ01000128">
    <property type="protein sequence ID" value="GIG50121.1"/>
    <property type="molecule type" value="Genomic_DNA"/>
</dbReference>
<evidence type="ECO:0000313" key="3">
    <source>
        <dbReference type="Proteomes" id="UP000660611"/>
    </source>
</evidence>
<dbReference type="Proteomes" id="UP000660611">
    <property type="component" value="Unassembled WGS sequence"/>
</dbReference>
<dbReference type="InterPro" id="IPR045155">
    <property type="entry name" value="Beta-lactam_cat"/>
</dbReference>
<protein>
    <submittedName>
        <fullName evidence="2">Serine hydrolase</fullName>
    </submittedName>
</protein>
<evidence type="ECO:0000313" key="2">
    <source>
        <dbReference type="EMBL" id="GIG50121.1"/>
    </source>
</evidence>
<dbReference type="GO" id="GO:0046677">
    <property type="term" value="P:response to antibiotic"/>
    <property type="evidence" value="ECO:0007669"/>
    <property type="project" value="InterPro"/>
</dbReference>
<keyword evidence="3" id="KW-1185">Reference proteome</keyword>
<dbReference type="PANTHER" id="PTHR35333:SF3">
    <property type="entry name" value="BETA-LACTAMASE-TYPE TRANSPEPTIDASE FOLD CONTAINING PROTEIN"/>
    <property type="match status" value="1"/>
</dbReference>
<dbReference type="AlphaFoldDB" id="A0A919PVN1"/>
<evidence type="ECO:0000259" key="1">
    <source>
        <dbReference type="Pfam" id="PF13354"/>
    </source>
</evidence>
<comment type="caution">
    <text evidence="2">The sequence shown here is derived from an EMBL/GenBank/DDBJ whole genome shotgun (WGS) entry which is preliminary data.</text>
</comment>
<name>A0A919PVN1_9ACTN</name>
<keyword evidence="2" id="KW-0378">Hydrolase</keyword>
<feature type="domain" description="Beta-lactamase class A catalytic" evidence="1">
    <location>
        <begin position="65"/>
        <end position="271"/>
    </location>
</feature>
<organism evidence="2 3">
    <name type="scientific">Dactylosporangium siamense</name>
    <dbReference type="NCBI Taxonomy" id="685454"/>
    <lineage>
        <taxon>Bacteria</taxon>
        <taxon>Bacillati</taxon>
        <taxon>Actinomycetota</taxon>
        <taxon>Actinomycetes</taxon>
        <taxon>Micromonosporales</taxon>
        <taxon>Micromonosporaceae</taxon>
        <taxon>Dactylosporangium</taxon>
    </lineage>
</organism>
<dbReference type="InterPro" id="IPR012338">
    <property type="entry name" value="Beta-lactam/transpept-like"/>
</dbReference>
<reference evidence="2" key="1">
    <citation type="submission" date="2021-01" db="EMBL/GenBank/DDBJ databases">
        <title>Whole genome shotgun sequence of Dactylosporangium siamense NBRC 106093.</title>
        <authorList>
            <person name="Komaki H."/>
            <person name="Tamura T."/>
        </authorList>
    </citation>
    <scope>NUCLEOTIDE SEQUENCE</scope>
    <source>
        <strain evidence="2">NBRC 106093</strain>
    </source>
</reference>
<accession>A0A919PVN1</accession>
<dbReference type="PANTHER" id="PTHR35333">
    <property type="entry name" value="BETA-LACTAMASE"/>
    <property type="match status" value="1"/>
</dbReference>
<sequence>MAGAVAAAAGTVEITTAASAARATNTVRGVRRMPRHRPAVEWPDLTVRRNAPPGRGTDAAVTWSVCVRDAGGEVVHAHRPDLVLSTASVGKLLLLLEVARSLPLDLPCDRRDVAPVADSGLWRFLGTDVLPVEDLAVLVASVSDNLATNVLLHRVGLDRVAALAASLGLTATALHDVVRDVRTADHAPRLSSGSAAELSLLLHRLPSVEGGPRVLDWMRTSADLSMVASAFDLDPLSHNGGVVRNKTGTDDGVRVDVGVVTGPSMTVSYAVLANWPPASATVGDVLATMRALGDAIRVTVGK</sequence>
<dbReference type="Pfam" id="PF13354">
    <property type="entry name" value="Beta-lactamase2"/>
    <property type="match status" value="1"/>
</dbReference>
<dbReference type="Gene3D" id="3.40.710.10">
    <property type="entry name" value="DD-peptidase/beta-lactamase superfamily"/>
    <property type="match status" value="1"/>
</dbReference>
<dbReference type="InterPro" id="IPR000871">
    <property type="entry name" value="Beta-lactam_class-A"/>
</dbReference>
<gene>
    <name evidence="2" type="ORF">Dsi01nite_081620</name>
</gene>